<sequence length="146" mass="15306">MGRGGLTPRPFSMHRLRSPSPLTALALLAMLLLAGLPTLGRLYQSAQSGSPPVVALCTVEGLKQLAQPFWTAAGDTGQPHGAPAGERLAHDCEYCPLLAGLTVLVLLILGLRALAPASPLPLWRHARPALRRHPSGLGSRGPPIPL</sequence>
<accession>A0A3M2HVH4</accession>
<feature type="transmembrane region" description="Helical" evidence="1">
    <location>
        <begin position="97"/>
        <end position="115"/>
    </location>
</feature>
<evidence type="ECO:0000313" key="2">
    <source>
        <dbReference type="EMBL" id="RMH90922.1"/>
    </source>
</evidence>
<evidence type="ECO:0000313" key="3">
    <source>
        <dbReference type="Proteomes" id="UP000275012"/>
    </source>
</evidence>
<gene>
    <name evidence="2" type="ORF">EBB59_09090</name>
</gene>
<keyword evidence="1" id="KW-0812">Transmembrane</keyword>
<evidence type="ECO:0000256" key="1">
    <source>
        <dbReference type="SAM" id="Phobius"/>
    </source>
</evidence>
<protein>
    <submittedName>
        <fullName evidence="2">DUF2946 domain-containing protein</fullName>
    </submittedName>
</protein>
<keyword evidence="1" id="KW-1133">Transmembrane helix</keyword>
<dbReference type="InterPro" id="IPR021333">
    <property type="entry name" value="DUF2946"/>
</dbReference>
<keyword evidence="3" id="KW-1185">Reference proteome</keyword>
<organism evidence="2 3">
    <name type="scientific">Solilutibacter pythonis</name>
    <dbReference type="NCBI Taxonomy" id="2483112"/>
    <lineage>
        <taxon>Bacteria</taxon>
        <taxon>Pseudomonadati</taxon>
        <taxon>Pseudomonadota</taxon>
        <taxon>Gammaproteobacteria</taxon>
        <taxon>Lysobacterales</taxon>
        <taxon>Lysobacteraceae</taxon>
        <taxon>Solilutibacter</taxon>
    </lineage>
</organism>
<dbReference type="Pfam" id="PF11162">
    <property type="entry name" value="DUF2946"/>
    <property type="match status" value="1"/>
</dbReference>
<name>A0A3M2HVH4_9GAMM</name>
<comment type="caution">
    <text evidence="2">The sequence shown here is derived from an EMBL/GenBank/DDBJ whole genome shotgun (WGS) entry which is preliminary data.</text>
</comment>
<keyword evidence="1" id="KW-0472">Membrane</keyword>
<dbReference type="EMBL" id="RFLY01000012">
    <property type="protein sequence ID" value="RMH90922.1"/>
    <property type="molecule type" value="Genomic_DNA"/>
</dbReference>
<reference evidence="2 3" key="1">
    <citation type="submission" date="2018-10" db="EMBL/GenBank/DDBJ databases">
        <title>Proposal of Lysobacter pythonis sp. nov. isolated from royal pythons (Python regius).</title>
        <authorList>
            <person name="Hans-Juergen B."/>
            <person name="Huptas C."/>
            <person name="Sandra B."/>
            <person name="Igor L."/>
            <person name="Joachim S."/>
            <person name="Siegfried S."/>
            <person name="Mareike W."/>
            <person name="Peter K."/>
        </authorList>
    </citation>
    <scope>NUCLEOTIDE SEQUENCE [LARGE SCALE GENOMIC DNA]</scope>
    <source>
        <strain evidence="2 3">4284/11</strain>
    </source>
</reference>
<dbReference type="Proteomes" id="UP000275012">
    <property type="component" value="Unassembled WGS sequence"/>
</dbReference>
<dbReference type="AlphaFoldDB" id="A0A3M2HVH4"/>
<proteinExistence type="predicted"/>